<comment type="catalytic activity">
    <reaction evidence="1">
        <text>Thiol-dependent hydrolysis of ester, thioester, amide, peptide and isopeptide bonds formed by the C-terminal Gly of ubiquitin (a 76-residue protein attached to proteins as an intracellular targeting signal).</text>
        <dbReference type="EC" id="3.4.19.12"/>
    </reaction>
</comment>
<comment type="caution">
    <text evidence="10">The sequence shown here is derived from an EMBL/GenBank/DDBJ whole genome shotgun (WGS) entry which is preliminary data.</text>
</comment>
<dbReference type="GO" id="GO:0008270">
    <property type="term" value="F:zinc ion binding"/>
    <property type="evidence" value="ECO:0007669"/>
    <property type="project" value="UniProtKB-KW"/>
</dbReference>
<dbReference type="PANTHER" id="PTHR21646:SF74">
    <property type="entry name" value="UBIQUITIN CARBOXYL-TERMINAL HYDROLASE 19"/>
    <property type="match status" value="1"/>
</dbReference>
<feature type="compositionally biased region" description="Low complexity" evidence="7">
    <location>
        <begin position="220"/>
        <end position="240"/>
    </location>
</feature>
<evidence type="ECO:0000256" key="4">
    <source>
        <dbReference type="ARBA" id="ARBA00022771"/>
    </source>
</evidence>
<evidence type="ECO:0000259" key="8">
    <source>
        <dbReference type="PROSITE" id="PS50235"/>
    </source>
</evidence>
<dbReference type="SUPFAM" id="SSF49764">
    <property type="entry name" value="HSP20-like chaperones"/>
    <property type="match status" value="1"/>
</dbReference>
<dbReference type="Pfam" id="PF00443">
    <property type="entry name" value="UCH"/>
    <property type="match status" value="1"/>
</dbReference>
<feature type="region of interest" description="Disordered" evidence="7">
    <location>
        <begin position="852"/>
        <end position="914"/>
    </location>
</feature>
<dbReference type="Proteomes" id="UP001176961">
    <property type="component" value="Unassembled WGS sequence"/>
</dbReference>
<keyword evidence="3" id="KW-0479">Metal-binding</keyword>
<name>A0AA36HC54_CYLNA</name>
<feature type="domain" description="MYND-type" evidence="9">
    <location>
        <begin position="766"/>
        <end position="806"/>
    </location>
</feature>
<dbReference type="GO" id="GO:0004843">
    <property type="term" value="F:cysteine-type deubiquitinase activity"/>
    <property type="evidence" value="ECO:0007669"/>
    <property type="project" value="UniProtKB-EC"/>
</dbReference>
<dbReference type="InterPro" id="IPR038765">
    <property type="entry name" value="Papain-like_cys_pep_sf"/>
</dbReference>
<keyword evidence="5" id="KW-0862">Zinc</keyword>
<dbReference type="InterPro" id="IPR001394">
    <property type="entry name" value="Peptidase_C19_UCH"/>
</dbReference>
<evidence type="ECO:0000256" key="5">
    <source>
        <dbReference type="ARBA" id="ARBA00022833"/>
    </source>
</evidence>
<feature type="compositionally biased region" description="Basic and acidic residues" evidence="7">
    <location>
        <begin position="862"/>
        <end position="878"/>
    </location>
</feature>
<dbReference type="InterPro" id="IPR028889">
    <property type="entry name" value="USP"/>
</dbReference>
<gene>
    <name evidence="10" type="ORF">CYNAS_LOCUS19841</name>
</gene>
<organism evidence="10 11">
    <name type="scientific">Cylicocyclus nassatus</name>
    <name type="common">Nematode worm</name>
    <dbReference type="NCBI Taxonomy" id="53992"/>
    <lineage>
        <taxon>Eukaryota</taxon>
        <taxon>Metazoa</taxon>
        <taxon>Ecdysozoa</taxon>
        <taxon>Nematoda</taxon>
        <taxon>Chromadorea</taxon>
        <taxon>Rhabditida</taxon>
        <taxon>Rhabditina</taxon>
        <taxon>Rhabditomorpha</taxon>
        <taxon>Strongyloidea</taxon>
        <taxon>Strongylidae</taxon>
        <taxon>Cylicocyclus</taxon>
    </lineage>
</organism>
<feature type="region of interest" description="Disordered" evidence="7">
    <location>
        <begin position="278"/>
        <end position="332"/>
    </location>
</feature>
<sequence length="1214" mass="135132">MYSDSDSEYELDESVTIGDVFDDIGHVPPNSNNCSEDEGIRDVQSEDDLEMASCSSDVDEPVLISVDSLKFGFYETESTGVLRVTHRNINILEIILEPNAIELRFSSSDPDDKLLKRYGEVQGTTFAWRVQLAGLIETDSLQICSKGREFVMRKQEGGQWGRLSSSASAIRSSNYTTPRNYGPSLSSYRYSASSYTPSSRPPAPSSAGVNEPSYASGSMTLTRSGTSSAATGSALTRSSSVSPGYQRSLYTTPAAARSSVFSPSTFVGGNAQSYGTGAGARSYSTMGHSPSSYTLSSAASGPPVAAVGSMTSQNNAANNSPPTTVRSRSSSAIASYRSVNVAQLNQQARERAERDEKMREYKEWEERERLRNEMEEPPIADYRKKYTGRSSAGATPTTSPGYAQFSKAVSSRSELAAAGTLPRPDYAGNGAVPVPPVPADPPRYTSSYTGYKPTATVQPFEDRGVASVQSGFTGLRNIGNTCFMNATLQMLVNNIELKTYFLEKYYKMDINPNNPLGFRGRLAEAFADFMRHMWNCQNRAIEPAKIKELVAEKASQFANFAQHDAHEFLSFLLDGLHEDLNRVKAKPLTTTVEGDGRSDVDVSNEAWYNHTLRNDSIFVDLFHGQLKSRLQCPKCDRVSITFDPFVYLPVPFPKVKKSTTLYFWPIDPLLKPLEITVQYSSEGTVQDLLAALSEVVRVPTKALRLVEVFSHRIQKIFSPFDKASDICSGDVLYAFQVHDAADCNEPVIELLVVQRQLYSSTLRYACNECGRSTGRLKACEACYNAYYCNKECQLANWNTGGHRDECRRRTTADYVGQPFMVSLPRSQLTYQHLNRVLEARCRFSVDIFQPPQLSNSSEENDSSTREVSENGTQEDKKVGAPPTLLRTNASPSPSPSSTAGSTPRRQTVLPEQRKKPEFKMFLVRKLADQAHVLGDTIVDDKTGEPLDIESGTYLSINWYNLRNGRPFMSVENRRNLQIDTERSEQLAKHLRKFASGTSGDPTLHDMLGMFSETERLKPEESWYCNKCRDHVEATKKLELFRLPPVLIVQLKRFVYTATYQTMHRRSKDERRVIYPISNLDMSPFLAETAPDHQNTIYDLTGVVCHSGSSYFGHYVSIGRLAGFDSTETVVDWRLFDDSIISKQSLSNVQSDDAYLLFYKQRGVPTKSIFRKHYSCDPTEKAETDSNLLTTSVTALSVNKINGNPEPMQDGEISE</sequence>
<dbReference type="Gene3D" id="2.60.40.790">
    <property type="match status" value="1"/>
</dbReference>
<evidence type="ECO:0000313" key="10">
    <source>
        <dbReference type="EMBL" id="CAJ0607858.1"/>
    </source>
</evidence>
<feature type="region of interest" description="Disordered" evidence="7">
    <location>
        <begin position="380"/>
        <end position="403"/>
    </location>
</feature>
<protein>
    <recommendedName>
        <fullName evidence="2">ubiquitinyl hydrolase 1</fullName>
        <ecNumber evidence="2">3.4.19.12</ecNumber>
    </recommendedName>
</protein>
<dbReference type="PANTHER" id="PTHR21646">
    <property type="entry name" value="UBIQUITIN CARBOXYL-TERMINAL HYDROLASE"/>
    <property type="match status" value="1"/>
</dbReference>
<dbReference type="PROSITE" id="PS00973">
    <property type="entry name" value="USP_2"/>
    <property type="match status" value="1"/>
</dbReference>
<dbReference type="GO" id="GO:0016579">
    <property type="term" value="P:protein deubiquitination"/>
    <property type="evidence" value="ECO:0007669"/>
    <property type="project" value="InterPro"/>
</dbReference>
<dbReference type="InterPro" id="IPR050185">
    <property type="entry name" value="Ub_carboxyl-term_hydrolase"/>
</dbReference>
<dbReference type="Pfam" id="PF01753">
    <property type="entry name" value="zf-MYND"/>
    <property type="match status" value="1"/>
</dbReference>
<dbReference type="Gene3D" id="3.90.70.10">
    <property type="entry name" value="Cysteine proteinases"/>
    <property type="match status" value="2"/>
</dbReference>
<keyword evidence="11" id="KW-1185">Reference proteome</keyword>
<evidence type="ECO:0000259" key="9">
    <source>
        <dbReference type="PROSITE" id="PS50865"/>
    </source>
</evidence>
<dbReference type="AlphaFoldDB" id="A0AA36HC54"/>
<accession>A0AA36HC54</accession>
<dbReference type="Gene3D" id="6.10.140.2220">
    <property type="match status" value="1"/>
</dbReference>
<keyword evidence="4 6" id="KW-0863">Zinc-finger</keyword>
<reference evidence="10" key="1">
    <citation type="submission" date="2023-07" db="EMBL/GenBank/DDBJ databases">
        <authorList>
            <consortium name="CYATHOMIX"/>
        </authorList>
    </citation>
    <scope>NUCLEOTIDE SEQUENCE</scope>
    <source>
        <strain evidence="10">N/A</strain>
    </source>
</reference>
<evidence type="ECO:0000313" key="11">
    <source>
        <dbReference type="Proteomes" id="UP001176961"/>
    </source>
</evidence>
<dbReference type="PROSITE" id="PS50865">
    <property type="entry name" value="ZF_MYND_2"/>
    <property type="match status" value="1"/>
</dbReference>
<evidence type="ECO:0000256" key="2">
    <source>
        <dbReference type="ARBA" id="ARBA00012759"/>
    </source>
</evidence>
<dbReference type="PROSITE" id="PS00972">
    <property type="entry name" value="USP_1"/>
    <property type="match status" value="1"/>
</dbReference>
<evidence type="ECO:0000256" key="1">
    <source>
        <dbReference type="ARBA" id="ARBA00000707"/>
    </source>
</evidence>
<dbReference type="PROSITE" id="PS50235">
    <property type="entry name" value="USP_3"/>
    <property type="match status" value="1"/>
</dbReference>
<feature type="region of interest" description="Disordered" evidence="7">
    <location>
        <begin position="192"/>
        <end position="246"/>
    </location>
</feature>
<feature type="compositionally biased region" description="Low complexity" evidence="7">
    <location>
        <begin position="320"/>
        <end position="332"/>
    </location>
</feature>
<feature type="compositionally biased region" description="Polar residues" evidence="7">
    <location>
        <begin position="310"/>
        <end position="319"/>
    </location>
</feature>
<proteinExistence type="predicted"/>
<dbReference type="InterPro" id="IPR008978">
    <property type="entry name" value="HSP20-like_chaperone"/>
</dbReference>
<feature type="compositionally biased region" description="Low complexity" evidence="7">
    <location>
        <begin position="289"/>
        <end position="309"/>
    </location>
</feature>
<dbReference type="InterPro" id="IPR018200">
    <property type="entry name" value="USP_CS"/>
</dbReference>
<evidence type="ECO:0000256" key="3">
    <source>
        <dbReference type="ARBA" id="ARBA00022723"/>
    </source>
</evidence>
<feature type="domain" description="USP" evidence="8">
    <location>
        <begin position="473"/>
        <end position="1161"/>
    </location>
</feature>
<feature type="region of interest" description="Disordered" evidence="7">
    <location>
        <begin position="420"/>
        <end position="440"/>
    </location>
</feature>
<dbReference type="SUPFAM" id="SSF144232">
    <property type="entry name" value="HIT/MYND zinc finger-like"/>
    <property type="match status" value="1"/>
</dbReference>
<dbReference type="SUPFAM" id="SSF54001">
    <property type="entry name" value="Cysteine proteinases"/>
    <property type="match status" value="1"/>
</dbReference>
<dbReference type="InterPro" id="IPR002893">
    <property type="entry name" value="Znf_MYND"/>
</dbReference>
<feature type="compositionally biased region" description="Low complexity" evidence="7">
    <location>
        <begin position="889"/>
        <end position="903"/>
    </location>
</feature>
<evidence type="ECO:0000256" key="6">
    <source>
        <dbReference type="PROSITE-ProRule" id="PRU00134"/>
    </source>
</evidence>
<feature type="compositionally biased region" description="Polar residues" evidence="7">
    <location>
        <begin position="388"/>
        <end position="403"/>
    </location>
</feature>
<evidence type="ECO:0000256" key="7">
    <source>
        <dbReference type="SAM" id="MobiDB-lite"/>
    </source>
</evidence>
<dbReference type="PROSITE" id="PS01360">
    <property type="entry name" value="ZF_MYND_1"/>
    <property type="match status" value="1"/>
</dbReference>
<dbReference type="EMBL" id="CATQJL010000316">
    <property type="protein sequence ID" value="CAJ0607858.1"/>
    <property type="molecule type" value="Genomic_DNA"/>
</dbReference>
<dbReference type="EC" id="3.4.19.12" evidence="2"/>